<protein>
    <submittedName>
        <fullName evidence="1">Hydrophobin-domain-containing protein</fullName>
    </submittedName>
</protein>
<proteinExistence type="predicted"/>
<reference evidence="1 2" key="1">
    <citation type="journal article" date="2019" name="Nat. Ecol. Evol.">
        <title>Megaphylogeny resolves global patterns of mushroom evolution.</title>
        <authorList>
            <person name="Varga T."/>
            <person name="Krizsan K."/>
            <person name="Foldi C."/>
            <person name="Dima B."/>
            <person name="Sanchez-Garcia M."/>
            <person name="Sanchez-Ramirez S."/>
            <person name="Szollosi G.J."/>
            <person name="Szarkandi J.G."/>
            <person name="Papp V."/>
            <person name="Albert L."/>
            <person name="Andreopoulos W."/>
            <person name="Angelini C."/>
            <person name="Antonin V."/>
            <person name="Barry K.W."/>
            <person name="Bougher N.L."/>
            <person name="Buchanan P."/>
            <person name="Buyck B."/>
            <person name="Bense V."/>
            <person name="Catcheside P."/>
            <person name="Chovatia M."/>
            <person name="Cooper J."/>
            <person name="Damon W."/>
            <person name="Desjardin D."/>
            <person name="Finy P."/>
            <person name="Geml J."/>
            <person name="Haridas S."/>
            <person name="Hughes K."/>
            <person name="Justo A."/>
            <person name="Karasinski D."/>
            <person name="Kautmanova I."/>
            <person name="Kiss B."/>
            <person name="Kocsube S."/>
            <person name="Kotiranta H."/>
            <person name="LaButti K.M."/>
            <person name="Lechner B.E."/>
            <person name="Liimatainen K."/>
            <person name="Lipzen A."/>
            <person name="Lukacs Z."/>
            <person name="Mihaltcheva S."/>
            <person name="Morgado L.N."/>
            <person name="Niskanen T."/>
            <person name="Noordeloos M.E."/>
            <person name="Ohm R.A."/>
            <person name="Ortiz-Santana B."/>
            <person name="Ovrebo C."/>
            <person name="Racz N."/>
            <person name="Riley R."/>
            <person name="Savchenko A."/>
            <person name="Shiryaev A."/>
            <person name="Soop K."/>
            <person name="Spirin V."/>
            <person name="Szebenyi C."/>
            <person name="Tomsovsky M."/>
            <person name="Tulloss R.E."/>
            <person name="Uehling J."/>
            <person name="Grigoriev I.V."/>
            <person name="Vagvolgyi C."/>
            <person name="Papp T."/>
            <person name="Martin F.M."/>
            <person name="Miettinen O."/>
            <person name="Hibbett D.S."/>
            <person name="Nagy L.G."/>
        </authorList>
    </citation>
    <scope>NUCLEOTIDE SEQUENCE [LARGE SCALE GENOMIC DNA]</scope>
    <source>
        <strain evidence="1 2">NL-1719</strain>
    </source>
</reference>
<evidence type="ECO:0000313" key="1">
    <source>
        <dbReference type="EMBL" id="TFK61606.1"/>
    </source>
</evidence>
<organism evidence="1 2">
    <name type="scientific">Pluteus cervinus</name>
    <dbReference type="NCBI Taxonomy" id="181527"/>
    <lineage>
        <taxon>Eukaryota</taxon>
        <taxon>Fungi</taxon>
        <taxon>Dikarya</taxon>
        <taxon>Basidiomycota</taxon>
        <taxon>Agaricomycotina</taxon>
        <taxon>Agaricomycetes</taxon>
        <taxon>Agaricomycetidae</taxon>
        <taxon>Agaricales</taxon>
        <taxon>Pluteineae</taxon>
        <taxon>Pluteaceae</taxon>
        <taxon>Pluteus</taxon>
    </lineage>
</organism>
<name>A0ACD3A7J3_9AGAR</name>
<accession>A0ACD3A7J3</accession>
<dbReference type="EMBL" id="ML208644">
    <property type="protein sequence ID" value="TFK61606.1"/>
    <property type="molecule type" value="Genomic_DNA"/>
</dbReference>
<keyword evidence="2" id="KW-1185">Reference proteome</keyword>
<sequence>YAAPDVYTPNVDPTTDYPAPDVWVPDVDSPTADYPSTDSYDGADPVTGDYVDTYPVYGDDAPTNDNTDTPTTGDGNNGQCNTGTVQCCNTVQDAQSDSAQHAAEKGGIDISSITGLVGINCNPVSVFGAGGNSCSAQPTCCTGNNFSGVIVVGCSPININA</sequence>
<evidence type="ECO:0000313" key="2">
    <source>
        <dbReference type="Proteomes" id="UP000308600"/>
    </source>
</evidence>
<feature type="non-terminal residue" evidence="1">
    <location>
        <position position="1"/>
    </location>
</feature>
<gene>
    <name evidence="1" type="ORF">BDN72DRAFT_849521</name>
</gene>
<dbReference type="Proteomes" id="UP000308600">
    <property type="component" value="Unassembled WGS sequence"/>
</dbReference>